<dbReference type="AlphaFoldDB" id="A0A8E2I6A9"/>
<proteinExistence type="inferred from homology"/>
<dbReference type="RefSeq" id="WP_078110810.1">
    <property type="nucleotide sequence ID" value="NZ_CP065424.1"/>
</dbReference>
<protein>
    <submittedName>
        <fullName evidence="3">ATPase</fullName>
    </submittedName>
</protein>
<organism evidence="3 4">
    <name type="scientific">Heyndrickxia oleronia</name>
    <dbReference type="NCBI Taxonomy" id="38875"/>
    <lineage>
        <taxon>Bacteria</taxon>
        <taxon>Bacillati</taxon>
        <taxon>Bacillota</taxon>
        <taxon>Bacilli</taxon>
        <taxon>Bacillales</taxon>
        <taxon>Bacillaceae</taxon>
        <taxon>Heyndrickxia</taxon>
    </lineage>
</organism>
<evidence type="ECO:0000256" key="1">
    <source>
        <dbReference type="ARBA" id="ARBA00006817"/>
    </source>
</evidence>
<reference evidence="3 4" key="1">
    <citation type="submission" date="2017-01" db="EMBL/GenBank/DDBJ databases">
        <title>Draft genome sequence of Bacillus oleronius.</title>
        <authorList>
            <person name="Allam M."/>
        </authorList>
    </citation>
    <scope>NUCLEOTIDE SEQUENCE [LARGE SCALE GENOMIC DNA]</scope>
    <source>
        <strain evidence="3 4">DSM 9356</strain>
    </source>
</reference>
<feature type="domain" description="Activator of Hsp90 ATPase homologue 1/2-like C-terminal" evidence="2">
    <location>
        <begin position="11"/>
        <end position="131"/>
    </location>
</feature>
<dbReference type="EMBL" id="MTLA01000227">
    <property type="protein sequence ID" value="OOP67122.1"/>
    <property type="molecule type" value="Genomic_DNA"/>
</dbReference>
<gene>
    <name evidence="3" type="ORF">BWZ43_17410</name>
</gene>
<comment type="similarity">
    <text evidence="1">Belongs to the AHA1 family.</text>
</comment>
<dbReference type="SUPFAM" id="SSF55961">
    <property type="entry name" value="Bet v1-like"/>
    <property type="match status" value="1"/>
</dbReference>
<dbReference type="CDD" id="cd07814">
    <property type="entry name" value="SRPBCC_CalC_Aha1-like"/>
    <property type="match status" value="1"/>
</dbReference>
<name>A0A8E2I6A9_9BACI</name>
<accession>A0A8E2I6A9</accession>
<dbReference type="InterPro" id="IPR013538">
    <property type="entry name" value="ASHA1/2-like_C"/>
</dbReference>
<sequence>MASIEQLQKINTPAHLVYLALTTKEGLSEVWTKDLKVEAVVGKVNEFRFGPNDTAKMKVIELVADKRVSWECVYADADPEWIGTTITFELTESNGTTKVDFSHAQWKAVTSCYKYCNYNWAMFLLSLKQYCELGKGTPYQERTF</sequence>
<dbReference type="Gene3D" id="3.30.530.20">
    <property type="match status" value="1"/>
</dbReference>
<dbReference type="InterPro" id="IPR023393">
    <property type="entry name" value="START-like_dom_sf"/>
</dbReference>
<dbReference type="Pfam" id="PF08327">
    <property type="entry name" value="AHSA1"/>
    <property type="match status" value="1"/>
</dbReference>
<comment type="caution">
    <text evidence="3">The sequence shown here is derived from an EMBL/GenBank/DDBJ whole genome shotgun (WGS) entry which is preliminary data.</text>
</comment>
<dbReference type="Proteomes" id="UP000189761">
    <property type="component" value="Unassembled WGS sequence"/>
</dbReference>
<evidence type="ECO:0000313" key="4">
    <source>
        <dbReference type="Proteomes" id="UP000189761"/>
    </source>
</evidence>
<evidence type="ECO:0000259" key="2">
    <source>
        <dbReference type="Pfam" id="PF08327"/>
    </source>
</evidence>
<evidence type="ECO:0000313" key="3">
    <source>
        <dbReference type="EMBL" id="OOP67122.1"/>
    </source>
</evidence>
<keyword evidence="4" id="KW-1185">Reference proteome</keyword>